<accession>A0A4S4N902</accession>
<feature type="compositionally biased region" description="Basic residues" evidence="1">
    <location>
        <begin position="1"/>
        <end position="13"/>
    </location>
</feature>
<dbReference type="AlphaFoldDB" id="A0A4S4N902"/>
<organism evidence="2 3">
    <name type="scientific">Antrodiella citrinella</name>
    <dbReference type="NCBI Taxonomy" id="2447956"/>
    <lineage>
        <taxon>Eukaryota</taxon>
        <taxon>Fungi</taxon>
        <taxon>Dikarya</taxon>
        <taxon>Basidiomycota</taxon>
        <taxon>Agaricomycotina</taxon>
        <taxon>Agaricomycetes</taxon>
        <taxon>Polyporales</taxon>
        <taxon>Steccherinaceae</taxon>
        <taxon>Antrodiella</taxon>
    </lineage>
</organism>
<evidence type="ECO:0000313" key="2">
    <source>
        <dbReference type="EMBL" id="THH32420.1"/>
    </source>
</evidence>
<reference evidence="2 3" key="1">
    <citation type="submission" date="2019-02" db="EMBL/GenBank/DDBJ databases">
        <title>Genome sequencing of the rare red list fungi Antrodiella citrinella (Flaviporus citrinellus).</title>
        <authorList>
            <person name="Buettner E."/>
            <person name="Kellner H."/>
        </authorList>
    </citation>
    <scope>NUCLEOTIDE SEQUENCE [LARGE SCALE GENOMIC DNA]</scope>
    <source>
        <strain evidence="2 3">DSM 108506</strain>
    </source>
</reference>
<gene>
    <name evidence="2" type="ORF">EUX98_g1778</name>
</gene>
<dbReference type="Proteomes" id="UP000308730">
    <property type="component" value="Unassembled WGS sequence"/>
</dbReference>
<name>A0A4S4N902_9APHY</name>
<dbReference type="EMBL" id="SGPM01000022">
    <property type="protein sequence ID" value="THH32420.1"/>
    <property type="molecule type" value="Genomic_DNA"/>
</dbReference>
<comment type="caution">
    <text evidence="2">The sequence shown here is derived from an EMBL/GenBank/DDBJ whole genome shotgun (WGS) entry which is preliminary data.</text>
</comment>
<keyword evidence="3" id="KW-1185">Reference proteome</keyword>
<evidence type="ECO:0000256" key="1">
    <source>
        <dbReference type="SAM" id="MobiDB-lite"/>
    </source>
</evidence>
<proteinExistence type="predicted"/>
<protein>
    <submittedName>
        <fullName evidence="2">Uncharacterized protein</fullName>
    </submittedName>
</protein>
<feature type="region of interest" description="Disordered" evidence="1">
    <location>
        <begin position="1"/>
        <end position="30"/>
    </location>
</feature>
<dbReference type="OrthoDB" id="2836121at2759"/>
<evidence type="ECO:0000313" key="3">
    <source>
        <dbReference type="Proteomes" id="UP000308730"/>
    </source>
</evidence>
<sequence length="166" mass="19356">MPRVEKKLKRRPRPALPPPLRKKKESPKKEVIPGPIDQWLIAHRARDIGQAECPITVDEARVRVEMKMEKGEVDDFFADLDEYSLHWSITFLRASGRYIVTPESVLDMHTGQASDDFAPQWVSWPLGTTGVFRLTKEELVQFFISMRPERDDDEVRHNVSIWRYGI</sequence>